<proteinExistence type="predicted"/>
<evidence type="ECO:0000256" key="2">
    <source>
        <dbReference type="ARBA" id="ARBA00022475"/>
    </source>
</evidence>
<reference evidence="7" key="1">
    <citation type="submission" date="2022-05" db="EMBL/GenBank/DDBJ databases">
        <authorList>
            <person name="Tuo L."/>
        </authorList>
    </citation>
    <scope>NUCLEOTIDE SEQUENCE</scope>
    <source>
        <strain evidence="7">BSK12Z-4</strain>
    </source>
</reference>
<feature type="transmembrane region" description="Helical" evidence="6">
    <location>
        <begin position="304"/>
        <end position="327"/>
    </location>
</feature>
<dbReference type="EMBL" id="JAMOIL010000008">
    <property type="protein sequence ID" value="MCM0620080.1"/>
    <property type="molecule type" value="Genomic_DNA"/>
</dbReference>
<dbReference type="PANTHER" id="PTHR23513:SF11">
    <property type="entry name" value="STAPHYLOFERRIN A TRANSPORTER"/>
    <property type="match status" value="1"/>
</dbReference>
<accession>A0A9X2IFT6</accession>
<evidence type="ECO:0000256" key="3">
    <source>
        <dbReference type="ARBA" id="ARBA00022692"/>
    </source>
</evidence>
<gene>
    <name evidence="7" type="ORF">M8330_07200</name>
</gene>
<evidence type="ECO:0000256" key="5">
    <source>
        <dbReference type="ARBA" id="ARBA00023136"/>
    </source>
</evidence>
<comment type="subcellular location">
    <subcellularLocation>
        <location evidence="1">Cell membrane</location>
        <topology evidence="1">Multi-pass membrane protein</topology>
    </subcellularLocation>
</comment>
<evidence type="ECO:0000313" key="8">
    <source>
        <dbReference type="Proteomes" id="UP001139485"/>
    </source>
</evidence>
<dbReference type="InterPro" id="IPR011701">
    <property type="entry name" value="MFS"/>
</dbReference>
<dbReference type="PANTHER" id="PTHR23513">
    <property type="entry name" value="INTEGRAL MEMBRANE EFFLUX PROTEIN-RELATED"/>
    <property type="match status" value="1"/>
</dbReference>
<dbReference type="Proteomes" id="UP001139485">
    <property type="component" value="Unassembled WGS sequence"/>
</dbReference>
<dbReference type="CDD" id="cd06173">
    <property type="entry name" value="MFS_MefA_like"/>
    <property type="match status" value="1"/>
</dbReference>
<dbReference type="Pfam" id="PF07690">
    <property type="entry name" value="MFS_1"/>
    <property type="match status" value="1"/>
</dbReference>
<feature type="transmembrane region" description="Helical" evidence="6">
    <location>
        <begin position="104"/>
        <end position="122"/>
    </location>
</feature>
<evidence type="ECO:0000256" key="4">
    <source>
        <dbReference type="ARBA" id="ARBA00022989"/>
    </source>
</evidence>
<dbReference type="InterPro" id="IPR036259">
    <property type="entry name" value="MFS_trans_sf"/>
</dbReference>
<feature type="transmembrane region" description="Helical" evidence="6">
    <location>
        <begin position="45"/>
        <end position="65"/>
    </location>
</feature>
<feature type="transmembrane region" description="Helical" evidence="6">
    <location>
        <begin position="253"/>
        <end position="273"/>
    </location>
</feature>
<keyword evidence="4 6" id="KW-1133">Transmembrane helix</keyword>
<keyword evidence="8" id="KW-1185">Reference proteome</keyword>
<name>A0A9X2IFT6_9ACTN</name>
<dbReference type="GO" id="GO:0022857">
    <property type="term" value="F:transmembrane transporter activity"/>
    <property type="evidence" value="ECO:0007669"/>
    <property type="project" value="InterPro"/>
</dbReference>
<feature type="transmembrane region" description="Helical" evidence="6">
    <location>
        <begin position="370"/>
        <end position="388"/>
    </location>
</feature>
<dbReference type="SUPFAM" id="SSF103473">
    <property type="entry name" value="MFS general substrate transporter"/>
    <property type="match status" value="1"/>
</dbReference>
<dbReference type="RefSeq" id="WP_250826763.1">
    <property type="nucleotide sequence ID" value="NZ_JAMOIL010000008.1"/>
</dbReference>
<keyword evidence="5 6" id="KW-0472">Membrane</keyword>
<keyword evidence="3 6" id="KW-0812">Transmembrane</keyword>
<dbReference type="GO" id="GO:0005886">
    <property type="term" value="C:plasma membrane"/>
    <property type="evidence" value="ECO:0007669"/>
    <property type="project" value="UniProtKB-SubCell"/>
</dbReference>
<feature type="transmembrane region" description="Helical" evidence="6">
    <location>
        <begin position="347"/>
        <end position="364"/>
    </location>
</feature>
<dbReference type="AlphaFoldDB" id="A0A9X2IFT6"/>
<evidence type="ECO:0000256" key="1">
    <source>
        <dbReference type="ARBA" id="ARBA00004651"/>
    </source>
</evidence>
<dbReference type="Gene3D" id="1.20.1250.20">
    <property type="entry name" value="MFS general substrate transporter like domains"/>
    <property type="match status" value="1"/>
</dbReference>
<feature type="transmembrane region" description="Helical" evidence="6">
    <location>
        <begin position="21"/>
        <end position="39"/>
    </location>
</feature>
<sequence length="410" mass="42215">MSSRFSALRHSQFRRLWIGQSLSALGDGLVPVVVALAAIDMGATARGVGFVLACSTVPRVVLMPLGGLIADRYPRRAVMIAADAIRLVSQVAIAALLLADIENLGLLAALCFAFSVGVAIFRPAYSALIPDTTGGQDLGSANGLVSISVNVGYVAGPALAGIILIFGNIAFAFFIDALTFALSIATLAGLHEHFSGYHEISLRKQMAAGRALMKEQTWLLRGTAAFGAFNFAFAASLVLAPVIATNRLGGPEAWSAICVAAGIGAVAGGVGAASFGATRPVVRAMVLLPAFAAEPIALATTTSLVFVCLGATLSFAGISASGVYWAVALHSQLPERQLALASAMNQFGALSLTPIAYVGAGWLAEAMGDVAVLWWTAAIGCAAPLLTVRSAAMVRLPDAAPEAYRDRSRT</sequence>
<comment type="caution">
    <text evidence="7">The sequence shown here is derived from an EMBL/GenBank/DDBJ whole genome shotgun (WGS) entry which is preliminary data.</text>
</comment>
<organism evidence="7 8">
    <name type="scientific">Nocardioides bruguierae</name>
    <dbReference type="NCBI Taxonomy" id="2945102"/>
    <lineage>
        <taxon>Bacteria</taxon>
        <taxon>Bacillati</taxon>
        <taxon>Actinomycetota</taxon>
        <taxon>Actinomycetes</taxon>
        <taxon>Propionibacteriales</taxon>
        <taxon>Nocardioidaceae</taxon>
        <taxon>Nocardioides</taxon>
    </lineage>
</organism>
<protein>
    <submittedName>
        <fullName evidence="7">MFS transporter</fullName>
    </submittedName>
</protein>
<evidence type="ECO:0000256" key="6">
    <source>
        <dbReference type="SAM" id="Phobius"/>
    </source>
</evidence>
<feature type="transmembrane region" description="Helical" evidence="6">
    <location>
        <begin position="218"/>
        <end position="241"/>
    </location>
</feature>
<feature type="transmembrane region" description="Helical" evidence="6">
    <location>
        <begin position="143"/>
        <end position="166"/>
    </location>
</feature>
<evidence type="ECO:0000313" key="7">
    <source>
        <dbReference type="EMBL" id="MCM0620080.1"/>
    </source>
</evidence>
<keyword evidence="2" id="KW-1003">Cell membrane</keyword>